<accession>A0A9D9E3Y7</accession>
<dbReference type="NCBIfam" id="TIGR02937">
    <property type="entry name" value="sigma70-ECF"/>
    <property type="match status" value="1"/>
</dbReference>
<evidence type="ECO:0000256" key="4">
    <source>
        <dbReference type="ARBA" id="ARBA00023163"/>
    </source>
</evidence>
<evidence type="ECO:0000313" key="7">
    <source>
        <dbReference type="Proteomes" id="UP000823636"/>
    </source>
</evidence>
<dbReference type="InterPro" id="IPR039425">
    <property type="entry name" value="RNA_pol_sigma-70-like"/>
</dbReference>
<dbReference type="GO" id="GO:0016987">
    <property type="term" value="F:sigma factor activity"/>
    <property type="evidence" value="ECO:0007669"/>
    <property type="project" value="UniProtKB-KW"/>
</dbReference>
<gene>
    <name evidence="6" type="ORF">IAC54_08400</name>
</gene>
<comment type="similarity">
    <text evidence="1">Belongs to the sigma-70 factor family. ECF subfamily.</text>
</comment>
<dbReference type="SUPFAM" id="SSF88659">
    <property type="entry name" value="Sigma3 and sigma4 domains of RNA polymerase sigma factors"/>
    <property type="match status" value="1"/>
</dbReference>
<dbReference type="InterPro" id="IPR007627">
    <property type="entry name" value="RNA_pol_sigma70_r2"/>
</dbReference>
<protein>
    <submittedName>
        <fullName evidence="6">RNA polymerase sigma factor</fullName>
    </submittedName>
</protein>
<proteinExistence type="inferred from homology"/>
<dbReference type="Pfam" id="PF04542">
    <property type="entry name" value="Sigma70_r2"/>
    <property type="match status" value="1"/>
</dbReference>
<dbReference type="InterPro" id="IPR013325">
    <property type="entry name" value="RNA_pol_sigma_r2"/>
</dbReference>
<keyword evidence="3" id="KW-0731">Sigma factor</keyword>
<name>A0A9D9E3Y7_9BACT</name>
<dbReference type="GO" id="GO:0006352">
    <property type="term" value="P:DNA-templated transcription initiation"/>
    <property type="evidence" value="ECO:0007669"/>
    <property type="project" value="InterPro"/>
</dbReference>
<evidence type="ECO:0000256" key="2">
    <source>
        <dbReference type="ARBA" id="ARBA00023015"/>
    </source>
</evidence>
<organism evidence="6 7">
    <name type="scientific">Candidatus Caccoplasma merdipullorum</name>
    <dbReference type="NCBI Taxonomy" id="2840718"/>
    <lineage>
        <taxon>Bacteria</taxon>
        <taxon>Pseudomonadati</taxon>
        <taxon>Bacteroidota</taxon>
        <taxon>Bacteroidia</taxon>
        <taxon>Bacteroidales</taxon>
        <taxon>Bacteroidaceae</taxon>
        <taxon>Bacteroidaceae incertae sedis</taxon>
        <taxon>Candidatus Caccoplasma</taxon>
    </lineage>
</organism>
<evidence type="ECO:0000313" key="6">
    <source>
        <dbReference type="EMBL" id="MBO8438896.1"/>
    </source>
</evidence>
<keyword evidence="2" id="KW-0805">Transcription regulation</keyword>
<evidence type="ECO:0000256" key="1">
    <source>
        <dbReference type="ARBA" id="ARBA00010641"/>
    </source>
</evidence>
<dbReference type="Proteomes" id="UP000823636">
    <property type="component" value="Unassembled WGS sequence"/>
</dbReference>
<reference evidence="6" key="2">
    <citation type="journal article" date="2021" name="PeerJ">
        <title>Extensive microbial diversity within the chicken gut microbiome revealed by metagenomics and culture.</title>
        <authorList>
            <person name="Gilroy R."/>
            <person name="Ravi A."/>
            <person name="Getino M."/>
            <person name="Pursley I."/>
            <person name="Horton D.L."/>
            <person name="Alikhan N.F."/>
            <person name="Baker D."/>
            <person name="Gharbi K."/>
            <person name="Hall N."/>
            <person name="Watson M."/>
            <person name="Adriaenssens E.M."/>
            <person name="Foster-Nyarko E."/>
            <person name="Jarju S."/>
            <person name="Secka A."/>
            <person name="Antonio M."/>
            <person name="Oren A."/>
            <person name="Chaudhuri R.R."/>
            <person name="La Ragione R."/>
            <person name="Hildebrand F."/>
            <person name="Pallen M.J."/>
        </authorList>
    </citation>
    <scope>NUCLEOTIDE SEQUENCE</scope>
    <source>
        <strain evidence="6">G3-4614</strain>
    </source>
</reference>
<dbReference type="PANTHER" id="PTHR43133:SF25">
    <property type="entry name" value="RNA POLYMERASE SIGMA FACTOR RFAY-RELATED"/>
    <property type="match status" value="1"/>
</dbReference>
<dbReference type="SUPFAM" id="SSF88946">
    <property type="entry name" value="Sigma2 domain of RNA polymerase sigma factors"/>
    <property type="match status" value="1"/>
</dbReference>
<sequence length="168" mass="19549">MSVKEDLLDNKLLNIKDNMLGFAYSLTNNEEEAMDLFQDTALKVLDSRDKYIDKSNFAGWVFTIMRNIFINNYRRSLRNKVVLEDDDNCYSLPYINNTTDNSCDIHTLNDINIVLKSFSKDYSVPLSMFIIGYKYVEIAECMNMPIGTVKSRIHIARCKLQKALEDYK</sequence>
<evidence type="ECO:0000256" key="3">
    <source>
        <dbReference type="ARBA" id="ARBA00023082"/>
    </source>
</evidence>
<reference evidence="6" key="1">
    <citation type="submission" date="2020-10" db="EMBL/GenBank/DDBJ databases">
        <authorList>
            <person name="Gilroy R."/>
        </authorList>
    </citation>
    <scope>NUCLEOTIDE SEQUENCE</scope>
    <source>
        <strain evidence="6">G3-4614</strain>
    </source>
</reference>
<dbReference type="InterPro" id="IPR036388">
    <property type="entry name" value="WH-like_DNA-bd_sf"/>
</dbReference>
<dbReference type="Gene3D" id="1.10.10.10">
    <property type="entry name" value="Winged helix-like DNA-binding domain superfamily/Winged helix DNA-binding domain"/>
    <property type="match status" value="1"/>
</dbReference>
<dbReference type="InterPro" id="IPR014284">
    <property type="entry name" value="RNA_pol_sigma-70_dom"/>
</dbReference>
<dbReference type="PANTHER" id="PTHR43133">
    <property type="entry name" value="RNA POLYMERASE ECF-TYPE SIGMA FACTO"/>
    <property type="match status" value="1"/>
</dbReference>
<keyword evidence="4" id="KW-0804">Transcription</keyword>
<evidence type="ECO:0000259" key="5">
    <source>
        <dbReference type="Pfam" id="PF04542"/>
    </source>
</evidence>
<comment type="caution">
    <text evidence="6">The sequence shown here is derived from an EMBL/GenBank/DDBJ whole genome shotgun (WGS) entry which is preliminary data.</text>
</comment>
<dbReference type="InterPro" id="IPR013324">
    <property type="entry name" value="RNA_pol_sigma_r3/r4-like"/>
</dbReference>
<dbReference type="Gene3D" id="1.10.1740.10">
    <property type="match status" value="1"/>
</dbReference>
<feature type="domain" description="RNA polymerase sigma-70 region 2" evidence="5">
    <location>
        <begin position="20"/>
        <end position="76"/>
    </location>
</feature>
<dbReference type="EMBL" id="JADIMW010000084">
    <property type="protein sequence ID" value="MBO8438896.1"/>
    <property type="molecule type" value="Genomic_DNA"/>
</dbReference>
<dbReference type="AlphaFoldDB" id="A0A9D9E3Y7"/>